<dbReference type="PANTHER" id="PTHR43156:SF14">
    <property type="entry name" value="PHOSPHOSERINE PHOSPHATASE RSBP"/>
    <property type="match status" value="1"/>
</dbReference>
<feature type="modified residue" description="4-aspartylphosphate" evidence="2">
    <location>
        <position position="59"/>
    </location>
</feature>
<dbReference type="OrthoDB" id="9763484at2"/>
<dbReference type="InterPro" id="IPR052016">
    <property type="entry name" value="Bact_Sigma-Reg"/>
</dbReference>
<dbReference type="SUPFAM" id="SSF81606">
    <property type="entry name" value="PP2C-like"/>
    <property type="match status" value="1"/>
</dbReference>
<dbReference type="SUPFAM" id="SSF52172">
    <property type="entry name" value="CheY-like"/>
    <property type="match status" value="1"/>
</dbReference>
<dbReference type="InterPro" id="IPR001932">
    <property type="entry name" value="PPM-type_phosphatase-like_dom"/>
</dbReference>
<dbReference type="GO" id="GO:0000160">
    <property type="term" value="P:phosphorelay signal transduction system"/>
    <property type="evidence" value="ECO:0007669"/>
    <property type="project" value="InterPro"/>
</dbReference>
<dbReference type="Pfam" id="PF07228">
    <property type="entry name" value="SpoIIE"/>
    <property type="match status" value="1"/>
</dbReference>
<evidence type="ECO:0000259" key="3">
    <source>
        <dbReference type="PROSITE" id="PS50110"/>
    </source>
</evidence>
<dbReference type="PANTHER" id="PTHR43156">
    <property type="entry name" value="STAGE II SPORULATION PROTEIN E-RELATED"/>
    <property type="match status" value="1"/>
</dbReference>
<evidence type="ECO:0000259" key="4">
    <source>
        <dbReference type="PROSITE" id="PS51746"/>
    </source>
</evidence>
<dbReference type="PROSITE" id="PS51746">
    <property type="entry name" value="PPM_2"/>
    <property type="match status" value="1"/>
</dbReference>
<dbReference type="STRING" id="574376.BAMA_24540"/>
<dbReference type="Gene3D" id="3.60.40.10">
    <property type="entry name" value="PPM-type phosphatase domain"/>
    <property type="match status" value="1"/>
</dbReference>
<dbReference type="GO" id="GO:0016791">
    <property type="term" value="F:phosphatase activity"/>
    <property type="evidence" value="ECO:0007669"/>
    <property type="project" value="TreeGrafter"/>
</dbReference>
<evidence type="ECO:0000256" key="2">
    <source>
        <dbReference type="PROSITE-ProRule" id="PRU00169"/>
    </source>
</evidence>
<feature type="domain" description="Response regulatory" evidence="3">
    <location>
        <begin position="2"/>
        <end position="126"/>
    </location>
</feature>
<dbReference type="EMBL" id="JOTN01000009">
    <property type="protein sequence ID" value="KEK19175.1"/>
    <property type="molecule type" value="Genomic_DNA"/>
</dbReference>
<evidence type="ECO:0000313" key="5">
    <source>
        <dbReference type="EMBL" id="KEK19175.1"/>
    </source>
</evidence>
<keyword evidence="6" id="KW-1185">Reference proteome</keyword>
<keyword evidence="2" id="KW-0597">Phosphoprotein</keyword>
<dbReference type="Pfam" id="PF00072">
    <property type="entry name" value="Response_reg"/>
    <property type="match status" value="1"/>
</dbReference>
<gene>
    <name evidence="5" type="ORF">BAMA_24540</name>
</gene>
<feature type="domain" description="PPM-type phosphatase" evidence="4">
    <location>
        <begin position="175"/>
        <end position="377"/>
    </location>
</feature>
<organism evidence="5 6">
    <name type="scientific">Bacillus manliponensis</name>
    <dbReference type="NCBI Taxonomy" id="574376"/>
    <lineage>
        <taxon>Bacteria</taxon>
        <taxon>Bacillati</taxon>
        <taxon>Bacillota</taxon>
        <taxon>Bacilli</taxon>
        <taxon>Bacillales</taxon>
        <taxon>Bacillaceae</taxon>
        <taxon>Bacillus</taxon>
        <taxon>Bacillus cereus group</taxon>
    </lineage>
</organism>
<keyword evidence="1" id="KW-0378">Hydrolase</keyword>
<dbReference type="AlphaFoldDB" id="A0A073JY10"/>
<dbReference type="InterPro" id="IPR036457">
    <property type="entry name" value="PPM-type-like_dom_sf"/>
</dbReference>
<dbReference type="RefSeq" id="WP_034639525.1">
    <property type="nucleotide sequence ID" value="NZ_CBCSJC010000008.1"/>
</dbReference>
<dbReference type="SMART" id="SM00448">
    <property type="entry name" value="REC"/>
    <property type="match status" value="1"/>
</dbReference>
<reference evidence="5 6" key="1">
    <citation type="submission" date="2014-06" db="EMBL/GenBank/DDBJ databases">
        <title>Draft genome sequence of Bacillus manliponensis JCM 15802 (MCCC 1A00708).</title>
        <authorList>
            <person name="Lai Q."/>
            <person name="Liu Y."/>
            <person name="Shao Z."/>
        </authorList>
    </citation>
    <scope>NUCLEOTIDE SEQUENCE [LARGE SCALE GENOMIC DNA]</scope>
    <source>
        <strain evidence="5 6">JCM 15802</strain>
    </source>
</reference>
<dbReference type="PROSITE" id="PS50110">
    <property type="entry name" value="RESPONSE_REGULATORY"/>
    <property type="match status" value="1"/>
</dbReference>
<evidence type="ECO:0000313" key="6">
    <source>
        <dbReference type="Proteomes" id="UP000027822"/>
    </source>
</evidence>
<comment type="caution">
    <text evidence="5">The sequence shown here is derived from an EMBL/GenBank/DDBJ whole genome shotgun (WGS) entry which is preliminary data.</text>
</comment>
<dbReference type="SMART" id="SM00331">
    <property type="entry name" value="PP2C_SIG"/>
    <property type="match status" value="1"/>
</dbReference>
<dbReference type="Gene3D" id="3.40.50.2300">
    <property type="match status" value="1"/>
</dbReference>
<proteinExistence type="predicted"/>
<name>A0A073JY10_9BACI</name>
<dbReference type="Proteomes" id="UP000027822">
    <property type="component" value="Unassembled WGS sequence"/>
</dbReference>
<dbReference type="InterPro" id="IPR011006">
    <property type="entry name" value="CheY-like_superfamily"/>
</dbReference>
<sequence>MAILIVDDNPVNLFVIQKILNQSGYHDTVLLHSAAELFERLHVETGASKYNEIDLILLDVMMPEMDGLEVCRRLQKDELMKDIPIIFVTALEDANKLAEALDLGAMDYITKPINKTELLARIRVALRLKSELNWHKEQEEKLRHELDLATQVQRNLLSSPIKEKEIQIEATYLPSFKLAGDMYYWHKIDEDRYGIILLDMMGHGISASLVCMFISSVLRETIKSLVDPELVIKELNRYMGLLHNENDNIPYYFTAIYLVVNTKEKTVQYANAGHPPAYMLLDGTEMVELSNGSCAIGFFDEINVKKSVITFERDAQILLFTDGVLEAIAPNEFEAEEKLYAFTKNVWTDVEREMKYFYSEEQKNNQSDDMSVIMIQLKIT</sequence>
<dbReference type="eggNOG" id="COG0745">
    <property type="taxonomic scope" value="Bacteria"/>
</dbReference>
<evidence type="ECO:0000256" key="1">
    <source>
        <dbReference type="ARBA" id="ARBA00022801"/>
    </source>
</evidence>
<accession>A0A073JY10</accession>
<dbReference type="eggNOG" id="COG2208">
    <property type="taxonomic scope" value="Bacteria"/>
</dbReference>
<dbReference type="InterPro" id="IPR001789">
    <property type="entry name" value="Sig_transdc_resp-reg_receiver"/>
</dbReference>
<protein>
    <submittedName>
        <fullName evidence="5">Response regulator</fullName>
    </submittedName>
</protein>